<sequence>MADKEGMKPIRLLSACLCLPLLASCVAQGPAVRHVEGAGQPRVSSWQCDGGGTMTVTRVGDAVQVNSPRGVDVTLPASPPGSRERYGEGLYAVVFNGREALWFVTGKSPLNCKR</sequence>
<comment type="caution">
    <text evidence="2">The sequence shown here is derived from an EMBL/GenBank/DDBJ whole genome shotgun (WGS) entry which is preliminary data.</text>
</comment>
<keyword evidence="3" id="KW-1185">Reference proteome</keyword>
<protein>
    <recommendedName>
        <fullName evidence="4">C-type lysozyme inhibitor domain-containing protein</fullName>
    </recommendedName>
</protein>
<dbReference type="AlphaFoldDB" id="A0A2G1QTI0"/>
<organism evidence="2 3">
    <name type="scientific">Zhengella mangrovi</name>
    <dbReference type="NCBI Taxonomy" id="1982044"/>
    <lineage>
        <taxon>Bacteria</taxon>
        <taxon>Pseudomonadati</taxon>
        <taxon>Pseudomonadota</taxon>
        <taxon>Alphaproteobacteria</taxon>
        <taxon>Hyphomicrobiales</taxon>
        <taxon>Notoacmeibacteraceae</taxon>
        <taxon>Zhengella</taxon>
    </lineage>
</organism>
<dbReference type="EMBL" id="PDVP01000001">
    <property type="protein sequence ID" value="PHP68528.1"/>
    <property type="molecule type" value="Genomic_DNA"/>
</dbReference>
<name>A0A2G1QTI0_9HYPH</name>
<proteinExistence type="predicted"/>
<reference evidence="2 3" key="1">
    <citation type="submission" date="2017-10" db="EMBL/GenBank/DDBJ databases">
        <title>Sedimentibacterium mangrovi gen. nov., sp. nov., a novel member of family Phyllobacteriacea isolated from mangrove sediment.</title>
        <authorList>
            <person name="Liao H."/>
            <person name="Tian Y."/>
        </authorList>
    </citation>
    <scope>NUCLEOTIDE SEQUENCE [LARGE SCALE GENOMIC DNA]</scope>
    <source>
        <strain evidence="2 3">X9-2-2</strain>
    </source>
</reference>
<dbReference type="Proteomes" id="UP000221168">
    <property type="component" value="Unassembled WGS sequence"/>
</dbReference>
<dbReference type="InterPro" id="IPR036328">
    <property type="entry name" value="MliC_sf"/>
</dbReference>
<dbReference type="SUPFAM" id="SSF141488">
    <property type="entry name" value="YdhA-like"/>
    <property type="match status" value="1"/>
</dbReference>
<evidence type="ECO:0000313" key="2">
    <source>
        <dbReference type="EMBL" id="PHP68528.1"/>
    </source>
</evidence>
<evidence type="ECO:0000256" key="1">
    <source>
        <dbReference type="SAM" id="SignalP"/>
    </source>
</evidence>
<feature type="signal peptide" evidence="1">
    <location>
        <begin position="1"/>
        <end position="23"/>
    </location>
</feature>
<feature type="chain" id="PRO_5013834249" description="C-type lysozyme inhibitor domain-containing protein" evidence="1">
    <location>
        <begin position="24"/>
        <end position="114"/>
    </location>
</feature>
<dbReference type="PROSITE" id="PS51257">
    <property type="entry name" value="PROKAR_LIPOPROTEIN"/>
    <property type="match status" value="1"/>
</dbReference>
<keyword evidence="1" id="KW-0732">Signal</keyword>
<gene>
    <name evidence="2" type="ORF">CSC94_00515</name>
</gene>
<accession>A0A2G1QTI0</accession>
<evidence type="ECO:0000313" key="3">
    <source>
        <dbReference type="Proteomes" id="UP000221168"/>
    </source>
</evidence>
<evidence type="ECO:0008006" key="4">
    <source>
        <dbReference type="Google" id="ProtNLM"/>
    </source>
</evidence>